<sequence>MKLKKSSSYYKKESTILFIISTSSIPYLRFTKIIIGHYMTNFPKISRRARDKYHNLKDDDIMKNIFNSWRYKEKVRMKIPAWMITEEMKHTEHYRMYVEVFGIDVPLTQSHPTNSTQGTARFMPRKSFAILADHLHEAMVESLPTMVDKHVKEQVQKQVPEQTTCITSVVRPRDQEDPHDDAHPKEENSAKRRKTSNKKEKRVMRHSEIHKFCDATLNRVLEGLKCYNNDVKYGYIQKDLTKDEAEYLKLFEEEIELRLNYRGQMRRWEMYVNGRPLGRRRERPE</sequence>
<feature type="compositionally biased region" description="Basic and acidic residues" evidence="1">
    <location>
        <begin position="171"/>
        <end position="190"/>
    </location>
</feature>
<evidence type="ECO:0000256" key="1">
    <source>
        <dbReference type="SAM" id="MobiDB-lite"/>
    </source>
</evidence>
<protein>
    <submittedName>
        <fullName evidence="2">Uncharacterized protein</fullName>
    </submittedName>
</protein>
<evidence type="ECO:0000313" key="2">
    <source>
        <dbReference type="EMBL" id="GFA98140.1"/>
    </source>
</evidence>
<reference evidence="2" key="1">
    <citation type="journal article" date="2019" name="Sci. Rep.">
        <title>Draft genome of Tanacetum cinerariifolium, the natural source of mosquito coil.</title>
        <authorList>
            <person name="Yamashiro T."/>
            <person name="Shiraishi A."/>
            <person name="Satake H."/>
            <person name="Nakayama K."/>
        </authorList>
    </citation>
    <scope>NUCLEOTIDE SEQUENCE</scope>
</reference>
<feature type="compositionally biased region" description="Basic residues" evidence="1">
    <location>
        <begin position="191"/>
        <end position="203"/>
    </location>
</feature>
<gene>
    <name evidence="2" type="ORF">Tci_670112</name>
</gene>
<comment type="caution">
    <text evidence="2">The sequence shown here is derived from an EMBL/GenBank/DDBJ whole genome shotgun (WGS) entry which is preliminary data.</text>
</comment>
<accession>A0A699KNU8</accession>
<organism evidence="2">
    <name type="scientific">Tanacetum cinerariifolium</name>
    <name type="common">Dalmatian daisy</name>
    <name type="synonym">Chrysanthemum cinerariifolium</name>
    <dbReference type="NCBI Taxonomy" id="118510"/>
    <lineage>
        <taxon>Eukaryota</taxon>
        <taxon>Viridiplantae</taxon>
        <taxon>Streptophyta</taxon>
        <taxon>Embryophyta</taxon>
        <taxon>Tracheophyta</taxon>
        <taxon>Spermatophyta</taxon>
        <taxon>Magnoliopsida</taxon>
        <taxon>eudicotyledons</taxon>
        <taxon>Gunneridae</taxon>
        <taxon>Pentapetalae</taxon>
        <taxon>asterids</taxon>
        <taxon>campanulids</taxon>
        <taxon>Asterales</taxon>
        <taxon>Asteraceae</taxon>
        <taxon>Asteroideae</taxon>
        <taxon>Anthemideae</taxon>
        <taxon>Anthemidinae</taxon>
        <taxon>Tanacetum</taxon>
    </lineage>
</organism>
<dbReference type="AlphaFoldDB" id="A0A699KNU8"/>
<proteinExistence type="predicted"/>
<name>A0A699KNU8_TANCI</name>
<dbReference type="EMBL" id="BKCJ010526862">
    <property type="protein sequence ID" value="GFA98140.1"/>
    <property type="molecule type" value="Genomic_DNA"/>
</dbReference>
<feature type="region of interest" description="Disordered" evidence="1">
    <location>
        <begin position="158"/>
        <end position="203"/>
    </location>
</feature>